<dbReference type="AlphaFoldDB" id="A0A1Y1ISI4"/>
<proteinExistence type="predicted"/>
<evidence type="ECO:0000256" key="1">
    <source>
        <dbReference type="SAM" id="MobiDB-lite"/>
    </source>
</evidence>
<organism evidence="2 3">
    <name type="scientific">Klebsormidium nitens</name>
    <name type="common">Green alga</name>
    <name type="synonym">Ulothrix nitens</name>
    <dbReference type="NCBI Taxonomy" id="105231"/>
    <lineage>
        <taxon>Eukaryota</taxon>
        <taxon>Viridiplantae</taxon>
        <taxon>Streptophyta</taxon>
        <taxon>Klebsormidiophyceae</taxon>
        <taxon>Klebsormidiales</taxon>
        <taxon>Klebsormidiaceae</taxon>
        <taxon>Klebsormidium</taxon>
    </lineage>
</organism>
<feature type="region of interest" description="Disordered" evidence="1">
    <location>
        <begin position="425"/>
        <end position="553"/>
    </location>
</feature>
<evidence type="ECO:0000313" key="3">
    <source>
        <dbReference type="Proteomes" id="UP000054558"/>
    </source>
</evidence>
<sequence length="661" mass="70671">MSVEAGKGEVAASIKALSEKIKEVDRRLNDEKEDGNKEAELCWLKQSTALYQELAALQQKENLLLAKEVGLQTSASVAGAAVAPGVASGSARSPTSVYLRIMWPVDSGEQALDTVVYPSSNAAVDVLKAFTRQGRLAETNNLEPEDLHLKDHRGADLSESLDVPGSSPEAPLQVWLRNTARLPPAARSHCSASDLTSKTLRAAQERIGFKEACSSWPFGIPNPVPPLPKYKPVAGGKEEKNTAPFYKYLGKHFLKPDWPVTLHDTHSARLFNGDTGLPLPGAPTDVTGNCDFVMTPSFIGSITTSMLEYTFVFFELTDFRPLTGSTATDAIASKSTQVIGELLLVQSQSKFRVYAATGAHQQFELFWFTDLKTLCRKRGTTEEAIAVLARIVDKHRAVCAALNADSKAPLPDEVAAGQLSRLSELTRVKRRNENSLESRRDTSQQTMHREKKHKKGSAGKKPPPPSSGAAGAGLASVAEDDGGGEDETRVGCYGLRKRTGGSVVKKTVPGPVGKRKAAAPAEEDGRCRSVAARVDPPDEEPSASGVSGSNTSISEQSIGYLDADSDCDSLPATGEDRIFDHLQRISALAADGGILDSNGGTVYDPSTVSWGWDGDRGGLISQPSSLAGWTVSIDRGSGMMDHFLLSGHPAGCLEEDWDGES</sequence>
<protein>
    <submittedName>
        <fullName evidence="2">Uncharacterized protein</fullName>
    </submittedName>
</protein>
<dbReference type="EMBL" id="DF237789">
    <property type="protein sequence ID" value="GAQ91726.1"/>
    <property type="molecule type" value="Genomic_DNA"/>
</dbReference>
<feature type="compositionally biased region" description="Basic and acidic residues" evidence="1">
    <location>
        <begin position="425"/>
        <end position="442"/>
    </location>
</feature>
<evidence type="ECO:0000313" key="2">
    <source>
        <dbReference type="EMBL" id="GAQ91726.1"/>
    </source>
</evidence>
<gene>
    <name evidence="2" type="ORF">KFL_008400040</name>
</gene>
<feature type="compositionally biased region" description="Polar residues" evidence="1">
    <location>
        <begin position="544"/>
        <end position="553"/>
    </location>
</feature>
<accession>A0A1Y1ISI4</accession>
<keyword evidence="3" id="KW-1185">Reference proteome</keyword>
<dbReference type="Proteomes" id="UP000054558">
    <property type="component" value="Unassembled WGS sequence"/>
</dbReference>
<feature type="compositionally biased region" description="Low complexity" evidence="1">
    <location>
        <begin position="467"/>
        <end position="476"/>
    </location>
</feature>
<reference evidence="2 3" key="1">
    <citation type="journal article" date="2014" name="Nat. Commun.">
        <title>Klebsormidium flaccidum genome reveals primary factors for plant terrestrial adaptation.</title>
        <authorList>
            <person name="Hori K."/>
            <person name="Maruyama F."/>
            <person name="Fujisawa T."/>
            <person name="Togashi T."/>
            <person name="Yamamoto N."/>
            <person name="Seo M."/>
            <person name="Sato S."/>
            <person name="Yamada T."/>
            <person name="Mori H."/>
            <person name="Tajima N."/>
            <person name="Moriyama T."/>
            <person name="Ikeuchi M."/>
            <person name="Watanabe M."/>
            <person name="Wada H."/>
            <person name="Kobayashi K."/>
            <person name="Saito M."/>
            <person name="Masuda T."/>
            <person name="Sasaki-Sekimoto Y."/>
            <person name="Mashiguchi K."/>
            <person name="Awai K."/>
            <person name="Shimojima M."/>
            <person name="Masuda S."/>
            <person name="Iwai M."/>
            <person name="Nobusawa T."/>
            <person name="Narise T."/>
            <person name="Kondo S."/>
            <person name="Saito H."/>
            <person name="Sato R."/>
            <person name="Murakawa M."/>
            <person name="Ihara Y."/>
            <person name="Oshima-Yamada Y."/>
            <person name="Ohtaka K."/>
            <person name="Satoh M."/>
            <person name="Sonobe K."/>
            <person name="Ishii M."/>
            <person name="Ohtani R."/>
            <person name="Kanamori-Sato M."/>
            <person name="Honoki R."/>
            <person name="Miyazaki D."/>
            <person name="Mochizuki H."/>
            <person name="Umetsu J."/>
            <person name="Higashi K."/>
            <person name="Shibata D."/>
            <person name="Kamiya Y."/>
            <person name="Sato N."/>
            <person name="Nakamura Y."/>
            <person name="Tabata S."/>
            <person name="Ida S."/>
            <person name="Kurokawa K."/>
            <person name="Ohta H."/>
        </authorList>
    </citation>
    <scope>NUCLEOTIDE SEQUENCE [LARGE SCALE GENOMIC DNA]</scope>
    <source>
        <strain evidence="2 3">NIES-2285</strain>
    </source>
</reference>
<feature type="compositionally biased region" description="Low complexity" evidence="1">
    <location>
        <begin position="500"/>
        <end position="512"/>
    </location>
</feature>
<name>A0A1Y1ISI4_KLENI</name>
<feature type="compositionally biased region" description="Basic residues" evidence="1">
    <location>
        <begin position="449"/>
        <end position="458"/>
    </location>
</feature>